<dbReference type="SUPFAM" id="SSF51004">
    <property type="entry name" value="C-terminal (heme d1) domain of cytochrome cd1-nitrite reductase"/>
    <property type="match status" value="1"/>
</dbReference>
<evidence type="ECO:0000256" key="1">
    <source>
        <dbReference type="ARBA" id="ARBA00005564"/>
    </source>
</evidence>
<name>A0A1V6T7R6_9EURO</name>
<dbReference type="OrthoDB" id="9972196at2759"/>
<keyword evidence="4" id="KW-1185">Reference proteome</keyword>
<sequence length="395" mass="42666">MKIPQLFIAVSFLWNTALASRLYAASYGGSVYSLDLKVQKESSEISTLSKSKDCGSSPSWLMLDKDNSVLYCLNEAIGAPNGSITSFKSHSNGSLQTIQRLNTTAGPVMSNFYSAPGVLDRDFFAVAHYETSTVSAYSVNRTSGHFEKVQSFTYSMTGPGPNAARQDAPHPHGVTVDPTGQYILVPDLGADIVRIYYINPMNGLLHSVNPFIASPGSGPRHAVFWTPPGSTSSDSDVYLYLVHELSNTLTGYRVSYKKHGMTFSQIFEGGTYGNHTAPSGSKVAEISITPGNNHIAISNRLDNSFGQKNDSIAIFSCADPHGQYFDNVTFIGLFPAYGSSVRGFDIGATPEMMALALEKSQSVAVASWNERKEIPGSLLAKKKLDGDVPHAIWGF</sequence>
<dbReference type="Pfam" id="PF10282">
    <property type="entry name" value="Lactonase"/>
    <property type="match status" value="1"/>
</dbReference>
<dbReference type="InterPro" id="IPR019405">
    <property type="entry name" value="Lactonase_7-beta_prop"/>
</dbReference>
<proteinExistence type="inferred from homology"/>
<evidence type="ECO:0000313" key="3">
    <source>
        <dbReference type="EMBL" id="OQE21960.1"/>
    </source>
</evidence>
<dbReference type="EMBL" id="MLKD01000011">
    <property type="protein sequence ID" value="OQE21960.1"/>
    <property type="molecule type" value="Genomic_DNA"/>
</dbReference>
<dbReference type="AlphaFoldDB" id="A0A1V6T7R6"/>
<dbReference type="InterPro" id="IPR050282">
    <property type="entry name" value="Cycloisomerase_2"/>
</dbReference>
<evidence type="ECO:0000256" key="2">
    <source>
        <dbReference type="SAM" id="SignalP"/>
    </source>
</evidence>
<dbReference type="InterPro" id="IPR015943">
    <property type="entry name" value="WD40/YVTN_repeat-like_dom_sf"/>
</dbReference>
<evidence type="ECO:0008006" key="5">
    <source>
        <dbReference type="Google" id="ProtNLM"/>
    </source>
</evidence>
<dbReference type="InterPro" id="IPR011048">
    <property type="entry name" value="Haem_d1_sf"/>
</dbReference>
<keyword evidence="2" id="KW-0732">Signal</keyword>
<reference evidence="4" key="1">
    <citation type="journal article" date="2017" name="Nat. Microbiol.">
        <title>Global analysis of biosynthetic gene clusters reveals vast potential of secondary metabolite production in Penicillium species.</title>
        <authorList>
            <person name="Nielsen J.C."/>
            <person name="Grijseels S."/>
            <person name="Prigent S."/>
            <person name="Ji B."/>
            <person name="Dainat J."/>
            <person name="Nielsen K.F."/>
            <person name="Frisvad J.C."/>
            <person name="Workman M."/>
            <person name="Nielsen J."/>
        </authorList>
    </citation>
    <scope>NUCLEOTIDE SEQUENCE [LARGE SCALE GENOMIC DNA]</scope>
    <source>
        <strain evidence="4">IBT 24891</strain>
    </source>
</reference>
<dbReference type="PANTHER" id="PTHR30344">
    <property type="entry name" value="6-PHOSPHOGLUCONOLACTONASE-RELATED"/>
    <property type="match status" value="1"/>
</dbReference>
<comment type="caution">
    <text evidence="3">The sequence shown here is derived from an EMBL/GenBank/DDBJ whole genome shotgun (WGS) entry which is preliminary data.</text>
</comment>
<dbReference type="PANTHER" id="PTHR30344:SF1">
    <property type="entry name" value="6-PHOSPHOGLUCONOLACTONASE"/>
    <property type="match status" value="1"/>
</dbReference>
<feature type="signal peptide" evidence="2">
    <location>
        <begin position="1"/>
        <end position="19"/>
    </location>
</feature>
<dbReference type="Gene3D" id="2.130.10.10">
    <property type="entry name" value="YVTN repeat-like/Quinoprotein amine dehydrogenase"/>
    <property type="match status" value="1"/>
</dbReference>
<protein>
    <recommendedName>
        <fullName evidence="5">6-phosphogluconolactonase</fullName>
    </recommendedName>
</protein>
<gene>
    <name evidence="3" type="ORF">PENSTE_c011G06009</name>
</gene>
<comment type="similarity">
    <text evidence="1">Belongs to the cycloisomerase 2 family.</text>
</comment>
<accession>A0A1V6T7R6</accession>
<dbReference type="GO" id="GO:0017057">
    <property type="term" value="F:6-phosphogluconolactonase activity"/>
    <property type="evidence" value="ECO:0007669"/>
    <property type="project" value="TreeGrafter"/>
</dbReference>
<evidence type="ECO:0000313" key="4">
    <source>
        <dbReference type="Proteomes" id="UP000191285"/>
    </source>
</evidence>
<dbReference type="STRING" id="303698.A0A1V6T7R6"/>
<dbReference type="Proteomes" id="UP000191285">
    <property type="component" value="Unassembled WGS sequence"/>
</dbReference>
<organism evidence="3 4">
    <name type="scientific">Penicillium steckii</name>
    <dbReference type="NCBI Taxonomy" id="303698"/>
    <lineage>
        <taxon>Eukaryota</taxon>
        <taxon>Fungi</taxon>
        <taxon>Dikarya</taxon>
        <taxon>Ascomycota</taxon>
        <taxon>Pezizomycotina</taxon>
        <taxon>Eurotiomycetes</taxon>
        <taxon>Eurotiomycetidae</taxon>
        <taxon>Eurotiales</taxon>
        <taxon>Aspergillaceae</taxon>
        <taxon>Penicillium</taxon>
    </lineage>
</organism>
<feature type="chain" id="PRO_5013229503" description="6-phosphogluconolactonase" evidence="2">
    <location>
        <begin position="20"/>
        <end position="395"/>
    </location>
</feature>